<evidence type="ECO:0000313" key="2">
    <source>
        <dbReference type="EMBL" id="GGG86970.1"/>
    </source>
</evidence>
<dbReference type="Gene3D" id="3.90.75.20">
    <property type="match status" value="1"/>
</dbReference>
<sequence>MKERRPWQEWELRLLHAEYPNSPTAKVAADLNRSVTSVYQRALLSGLHKSTSYLASPDACRLRRGDNIGAAHRFLRGHVPANKGLRRPGWSPGRMAETQFKAGSKPHTWRPIGSTRYSKEGYLQRKVSDTGYPPRDWVAVHILMWQEKHGPVPKGFAVCFKDGDKSHLVLDNFELVSRRELMRRNTIHRFPPELADVIRLNGALKRRLRKHHEEHDHGSSQPSV</sequence>
<dbReference type="InterPro" id="IPR044925">
    <property type="entry name" value="His-Me_finger_sf"/>
</dbReference>
<name>A0A917HQ92_9BACT</name>
<feature type="domain" description="HNH nuclease" evidence="1">
    <location>
        <begin position="139"/>
        <end position="183"/>
    </location>
</feature>
<reference evidence="2" key="1">
    <citation type="journal article" date="2014" name="Int. J. Syst. Evol. Microbiol.">
        <title>Complete genome sequence of Corynebacterium casei LMG S-19264T (=DSM 44701T), isolated from a smear-ripened cheese.</title>
        <authorList>
            <consortium name="US DOE Joint Genome Institute (JGI-PGF)"/>
            <person name="Walter F."/>
            <person name="Albersmeier A."/>
            <person name="Kalinowski J."/>
            <person name="Ruckert C."/>
        </authorList>
    </citation>
    <scope>NUCLEOTIDE SEQUENCE</scope>
    <source>
        <strain evidence="2">CGMCC 1.12997</strain>
    </source>
</reference>
<dbReference type="Pfam" id="PF13392">
    <property type="entry name" value="HNH_3"/>
    <property type="match status" value="1"/>
</dbReference>
<dbReference type="EMBL" id="BMGT01000004">
    <property type="protein sequence ID" value="GGG86970.1"/>
    <property type="molecule type" value="Genomic_DNA"/>
</dbReference>
<proteinExistence type="predicted"/>
<protein>
    <recommendedName>
        <fullName evidence="1">HNH nuclease domain-containing protein</fullName>
    </recommendedName>
</protein>
<dbReference type="SUPFAM" id="SSF54060">
    <property type="entry name" value="His-Me finger endonucleases"/>
    <property type="match status" value="1"/>
</dbReference>
<gene>
    <name evidence="2" type="ORF">GCM10011585_33700</name>
</gene>
<accession>A0A917HQ92</accession>
<dbReference type="AlphaFoldDB" id="A0A917HQ92"/>
<organism evidence="2 3">
    <name type="scientific">Edaphobacter dinghuensis</name>
    <dbReference type="NCBI Taxonomy" id="1560005"/>
    <lineage>
        <taxon>Bacteria</taxon>
        <taxon>Pseudomonadati</taxon>
        <taxon>Acidobacteriota</taxon>
        <taxon>Terriglobia</taxon>
        <taxon>Terriglobales</taxon>
        <taxon>Acidobacteriaceae</taxon>
        <taxon>Edaphobacter</taxon>
    </lineage>
</organism>
<keyword evidence="3" id="KW-1185">Reference proteome</keyword>
<evidence type="ECO:0000259" key="1">
    <source>
        <dbReference type="Pfam" id="PF13392"/>
    </source>
</evidence>
<comment type="caution">
    <text evidence="2">The sequence shown here is derived from an EMBL/GenBank/DDBJ whole genome shotgun (WGS) entry which is preliminary data.</text>
</comment>
<dbReference type="RefSeq" id="WP_188555409.1">
    <property type="nucleotide sequence ID" value="NZ_BMGT01000004.1"/>
</dbReference>
<dbReference type="InterPro" id="IPR003615">
    <property type="entry name" value="HNH_nuc"/>
</dbReference>
<reference evidence="2" key="2">
    <citation type="submission" date="2020-09" db="EMBL/GenBank/DDBJ databases">
        <authorList>
            <person name="Sun Q."/>
            <person name="Zhou Y."/>
        </authorList>
    </citation>
    <scope>NUCLEOTIDE SEQUENCE</scope>
    <source>
        <strain evidence="2">CGMCC 1.12997</strain>
    </source>
</reference>
<evidence type="ECO:0000313" key="3">
    <source>
        <dbReference type="Proteomes" id="UP000647241"/>
    </source>
</evidence>
<dbReference type="Proteomes" id="UP000647241">
    <property type="component" value="Unassembled WGS sequence"/>
</dbReference>